<comment type="caution">
    <text evidence="7">The sequence shown here is derived from an EMBL/GenBank/DDBJ whole genome shotgun (WGS) entry which is preliminary data.</text>
</comment>
<dbReference type="InterPro" id="IPR013320">
    <property type="entry name" value="ConA-like_dom_sf"/>
</dbReference>
<keyword evidence="5" id="KW-0732">Signal</keyword>
<dbReference type="Gene3D" id="2.60.120.200">
    <property type="match status" value="1"/>
</dbReference>
<dbReference type="CDD" id="cd02183">
    <property type="entry name" value="GH16_fungal_CRH1_transglycosylase"/>
    <property type="match status" value="1"/>
</dbReference>
<dbReference type="PROSITE" id="PS51762">
    <property type="entry name" value="GH16_2"/>
    <property type="match status" value="1"/>
</dbReference>
<evidence type="ECO:0000256" key="3">
    <source>
        <dbReference type="ARBA" id="ARBA00022691"/>
    </source>
</evidence>
<evidence type="ECO:0000256" key="5">
    <source>
        <dbReference type="SAM" id="SignalP"/>
    </source>
</evidence>
<evidence type="ECO:0000256" key="1">
    <source>
        <dbReference type="ARBA" id="ARBA00022603"/>
    </source>
</evidence>
<name>A0A162V845_DIDRA</name>
<keyword evidence="8" id="KW-1185">Reference proteome</keyword>
<dbReference type="InterPro" id="IPR029063">
    <property type="entry name" value="SAM-dependent_MTases_sf"/>
</dbReference>
<evidence type="ECO:0000259" key="6">
    <source>
        <dbReference type="PROSITE" id="PS51762"/>
    </source>
</evidence>
<sequence>MMLPRCTTWLALLLAVTNTVAQTTTSCNPTEKTCPDDTALSSSTYTHDFTTSGADDNAWNVTAGKVTYTSSGAEFTINKPGDAPTIQSKWYIFFGRVSFFVKAASGTGIVSSAILESDDLDEIDWEWLGGTNYASTCQSNYFGKGNSSSYDRAAWAAVTSTQTTTHNYTISWTSSATTWYIDQVAVRTLAYADAVSGTNYPQTPMNIRIGIWAGGDSANDPGTIEWAGGETNYGDGPYTMYLEKIEVVNENPGASYSYGDRTGDYTSIQVSDAEDADAASVSSSSSASTSASGSAQSSSATASSSASGTSAASTTPAVSTTSAASTTGSLTGTVRTTPSASLSALAQAAASPAVRVGADIWRLVHTIPSGASLARFLQKYNYQDPLDNTKLDNYADMTGGADFFATCAKDPEQLGSSFIGLMTALRNQKVPWTDVYDTTDLVSNADLKSGARLFVDIGGAHGLDTERLLARHPYLPSDVLVKMGYDFFTPQPLVGPQAYFFHAVPHDWQDANVLRMLANVKIAMKPGYSKLLIYEVVLPAKRATSLMMTLDLQLMNCVSGLEPTEQHWKGLLEKAGFGINSVSRHPRAVQSVIEAELA</sequence>
<dbReference type="EMBL" id="JYNV01000335">
    <property type="protein sequence ID" value="KZM18282.1"/>
    <property type="molecule type" value="Genomic_DNA"/>
</dbReference>
<keyword evidence="3" id="KW-0949">S-adenosyl-L-methionine</keyword>
<dbReference type="PROSITE" id="PS51683">
    <property type="entry name" value="SAM_OMT_II"/>
    <property type="match status" value="1"/>
</dbReference>
<dbReference type="InterPro" id="IPR001077">
    <property type="entry name" value="COMT_C"/>
</dbReference>
<evidence type="ECO:0000256" key="2">
    <source>
        <dbReference type="ARBA" id="ARBA00022679"/>
    </source>
</evidence>
<dbReference type="GO" id="GO:0005975">
    <property type="term" value="P:carbohydrate metabolic process"/>
    <property type="evidence" value="ECO:0007669"/>
    <property type="project" value="InterPro"/>
</dbReference>
<gene>
    <name evidence="7" type="ORF">ST47_g10579</name>
</gene>
<dbReference type="PANTHER" id="PTHR43712:SF8">
    <property type="entry name" value="O-METHYLTRANSFERASE AF390-400"/>
    <property type="match status" value="1"/>
</dbReference>
<evidence type="ECO:0000256" key="4">
    <source>
        <dbReference type="SAM" id="MobiDB-lite"/>
    </source>
</evidence>
<proteinExistence type="predicted"/>
<organism evidence="7 8">
    <name type="scientific">Didymella rabiei</name>
    <name type="common">Chickpea ascochyta blight fungus</name>
    <name type="synonym">Mycosphaerella rabiei</name>
    <dbReference type="NCBI Taxonomy" id="5454"/>
    <lineage>
        <taxon>Eukaryota</taxon>
        <taxon>Fungi</taxon>
        <taxon>Dikarya</taxon>
        <taxon>Ascomycota</taxon>
        <taxon>Pezizomycotina</taxon>
        <taxon>Dothideomycetes</taxon>
        <taxon>Pleosporomycetidae</taxon>
        <taxon>Pleosporales</taxon>
        <taxon>Pleosporineae</taxon>
        <taxon>Didymellaceae</taxon>
        <taxon>Ascochyta</taxon>
    </lineage>
</organism>
<evidence type="ECO:0000313" key="8">
    <source>
        <dbReference type="Proteomes" id="UP000076837"/>
    </source>
</evidence>
<dbReference type="GO" id="GO:0008171">
    <property type="term" value="F:O-methyltransferase activity"/>
    <property type="evidence" value="ECO:0007669"/>
    <property type="project" value="InterPro"/>
</dbReference>
<dbReference type="GO" id="GO:0004553">
    <property type="term" value="F:hydrolase activity, hydrolyzing O-glycosyl compounds"/>
    <property type="evidence" value="ECO:0007669"/>
    <property type="project" value="InterPro"/>
</dbReference>
<protein>
    <submittedName>
        <fullName evidence="7">O-methyltransferase</fullName>
    </submittedName>
</protein>
<dbReference type="PROSITE" id="PS51257">
    <property type="entry name" value="PROKAR_LIPOPROTEIN"/>
    <property type="match status" value="1"/>
</dbReference>
<dbReference type="Pfam" id="PF00891">
    <property type="entry name" value="Methyltransf_2"/>
    <property type="match status" value="1"/>
</dbReference>
<evidence type="ECO:0000313" key="7">
    <source>
        <dbReference type="EMBL" id="KZM18282.1"/>
    </source>
</evidence>
<reference evidence="7 8" key="1">
    <citation type="journal article" date="2016" name="Sci. Rep.">
        <title>Draft genome sequencing and secretome analysis of fungal phytopathogen Ascochyta rabiei provides insight into the necrotrophic effector repertoire.</title>
        <authorList>
            <person name="Verma S."/>
            <person name="Gazara R.K."/>
            <person name="Nizam S."/>
            <person name="Parween S."/>
            <person name="Chattopadhyay D."/>
            <person name="Verma P.K."/>
        </authorList>
    </citation>
    <scope>NUCLEOTIDE SEQUENCE [LARGE SCALE GENOMIC DNA]</scope>
    <source>
        <strain evidence="7 8">ArDII</strain>
    </source>
</reference>
<feature type="domain" description="GH16" evidence="6">
    <location>
        <begin position="43"/>
        <end position="253"/>
    </location>
</feature>
<feature type="signal peptide" evidence="5">
    <location>
        <begin position="1"/>
        <end position="21"/>
    </location>
</feature>
<dbReference type="InterPro" id="IPR016461">
    <property type="entry name" value="COMT-like"/>
</dbReference>
<dbReference type="SUPFAM" id="SSF49899">
    <property type="entry name" value="Concanavalin A-like lectins/glucanases"/>
    <property type="match status" value="1"/>
</dbReference>
<dbReference type="PANTHER" id="PTHR43712">
    <property type="entry name" value="PUTATIVE (AFU_ORTHOLOGUE AFUA_4G14580)-RELATED"/>
    <property type="match status" value="1"/>
</dbReference>
<feature type="chain" id="PRO_5007840349" evidence="5">
    <location>
        <begin position="22"/>
        <end position="598"/>
    </location>
</feature>
<accession>A0A162V845</accession>
<dbReference type="Gene3D" id="3.40.50.150">
    <property type="entry name" value="Vaccinia Virus protein VP39"/>
    <property type="match status" value="1"/>
</dbReference>
<dbReference type="Proteomes" id="UP000076837">
    <property type="component" value="Unassembled WGS sequence"/>
</dbReference>
<dbReference type="SUPFAM" id="SSF53335">
    <property type="entry name" value="S-adenosyl-L-methionine-dependent methyltransferases"/>
    <property type="match status" value="1"/>
</dbReference>
<keyword evidence="1 7" id="KW-0489">Methyltransferase</keyword>
<dbReference type="Pfam" id="PF00722">
    <property type="entry name" value="Glyco_hydro_16"/>
    <property type="match status" value="1"/>
</dbReference>
<dbReference type="AlphaFoldDB" id="A0A162V845"/>
<keyword evidence="2 7" id="KW-0808">Transferase</keyword>
<dbReference type="GO" id="GO:0032259">
    <property type="term" value="P:methylation"/>
    <property type="evidence" value="ECO:0007669"/>
    <property type="project" value="UniProtKB-KW"/>
</dbReference>
<dbReference type="STRING" id="5454.A0A162V845"/>
<feature type="region of interest" description="Disordered" evidence="4">
    <location>
        <begin position="279"/>
        <end position="332"/>
    </location>
</feature>
<dbReference type="InterPro" id="IPR000757">
    <property type="entry name" value="Beta-glucanase-like"/>
</dbReference>